<name>K8FCE8_9CHLO</name>
<dbReference type="GO" id="GO:0004252">
    <property type="term" value="F:serine-type endopeptidase activity"/>
    <property type="evidence" value="ECO:0007669"/>
    <property type="project" value="InterPro"/>
</dbReference>
<dbReference type="PROSITE" id="PS50240">
    <property type="entry name" value="TRYPSIN_DOM"/>
    <property type="match status" value="1"/>
</dbReference>
<dbReference type="PANTHER" id="PTHR24264">
    <property type="entry name" value="TRYPSIN-RELATED"/>
    <property type="match status" value="1"/>
</dbReference>
<keyword evidence="8" id="KW-1133">Transmembrane helix</keyword>
<feature type="transmembrane region" description="Helical" evidence="8">
    <location>
        <begin position="43"/>
        <end position="65"/>
    </location>
</feature>
<reference evidence="10 11" key="1">
    <citation type="submission" date="2011-10" db="EMBL/GenBank/DDBJ databases">
        <authorList>
            <person name="Genoscope - CEA"/>
        </authorList>
    </citation>
    <scope>NUCLEOTIDE SEQUENCE [LARGE SCALE GENOMIC DNA]</scope>
    <source>
        <strain evidence="10 11">RCC 1105</strain>
    </source>
</reference>
<dbReference type="PANTHER" id="PTHR24264:SF65">
    <property type="entry name" value="SRCR DOMAIN-CONTAINING PROTEIN"/>
    <property type="match status" value="1"/>
</dbReference>
<keyword evidence="4 6" id="KW-0378">Hydrolase</keyword>
<dbReference type="SUPFAM" id="SSF50494">
    <property type="entry name" value="Trypsin-like serine proteases"/>
    <property type="match status" value="1"/>
</dbReference>
<dbReference type="GO" id="GO:0006508">
    <property type="term" value="P:proteolysis"/>
    <property type="evidence" value="ECO:0007669"/>
    <property type="project" value="UniProtKB-KW"/>
</dbReference>
<evidence type="ECO:0000256" key="2">
    <source>
        <dbReference type="ARBA" id="ARBA00022525"/>
    </source>
</evidence>
<dbReference type="PROSITE" id="PS00135">
    <property type="entry name" value="TRYPSIN_SER"/>
    <property type="match status" value="1"/>
</dbReference>
<comment type="subcellular location">
    <subcellularLocation>
        <location evidence="1">Secreted</location>
    </subcellularLocation>
</comment>
<evidence type="ECO:0000256" key="6">
    <source>
        <dbReference type="RuleBase" id="RU363034"/>
    </source>
</evidence>
<evidence type="ECO:0000313" key="11">
    <source>
        <dbReference type="Proteomes" id="UP000198341"/>
    </source>
</evidence>
<dbReference type="CDD" id="cd00190">
    <property type="entry name" value="Tryp_SPc"/>
    <property type="match status" value="1"/>
</dbReference>
<dbReference type="EMBL" id="FO082266">
    <property type="protein sequence ID" value="CCO19418.1"/>
    <property type="molecule type" value="Genomic_DNA"/>
</dbReference>
<dbReference type="InterPro" id="IPR050127">
    <property type="entry name" value="Serine_Proteases_S1"/>
</dbReference>
<dbReference type="GO" id="GO:0005615">
    <property type="term" value="C:extracellular space"/>
    <property type="evidence" value="ECO:0007669"/>
    <property type="project" value="TreeGrafter"/>
</dbReference>
<evidence type="ECO:0000256" key="3">
    <source>
        <dbReference type="ARBA" id="ARBA00022670"/>
    </source>
</evidence>
<dbReference type="InterPro" id="IPR018114">
    <property type="entry name" value="TRYPSIN_HIS"/>
</dbReference>
<dbReference type="InterPro" id="IPR009003">
    <property type="entry name" value="Peptidase_S1_PA"/>
</dbReference>
<dbReference type="InterPro" id="IPR001314">
    <property type="entry name" value="Peptidase_S1A"/>
</dbReference>
<evidence type="ECO:0000256" key="4">
    <source>
        <dbReference type="ARBA" id="ARBA00022801"/>
    </source>
</evidence>
<keyword evidence="6" id="KW-0720">Serine protease</keyword>
<feature type="compositionally biased region" description="Basic residues" evidence="7">
    <location>
        <begin position="21"/>
        <end position="30"/>
    </location>
</feature>
<dbReference type="Pfam" id="PF00089">
    <property type="entry name" value="Trypsin"/>
    <property type="match status" value="1"/>
</dbReference>
<evidence type="ECO:0000259" key="9">
    <source>
        <dbReference type="PROSITE" id="PS50240"/>
    </source>
</evidence>
<dbReference type="STRING" id="41875.K8FCE8"/>
<evidence type="ECO:0000256" key="7">
    <source>
        <dbReference type="SAM" id="MobiDB-lite"/>
    </source>
</evidence>
<dbReference type="RefSeq" id="XP_007509615.1">
    <property type="nucleotide sequence ID" value="XM_007509553.1"/>
</dbReference>
<keyword evidence="11" id="KW-1185">Reference proteome</keyword>
<keyword evidence="2" id="KW-0964">Secreted</keyword>
<dbReference type="PROSITE" id="PS00134">
    <property type="entry name" value="TRYPSIN_HIS"/>
    <property type="match status" value="1"/>
</dbReference>
<dbReference type="AlphaFoldDB" id="K8FCE8"/>
<dbReference type="InterPro" id="IPR043504">
    <property type="entry name" value="Peptidase_S1_PA_chymotrypsin"/>
</dbReference>
<dbReference type="OrthoDB" id="512168at2759"/>
<proteinExistence type="predicted"/>
<feature type="domain" description="Peptidase S1" evidence="9">
    <location>
        <begin position="134"/>
        <end position="390"/>
    </location>
</feature>
<keyword evidence="3 6" id="KW-0645">Protease</keyword>
<dbReference type="SMART" id="SM00020">
    <property type="entry name" value="Tryp_SPc"/>
    <property type="match status" value="1"/>
</dbReference>
<feature type="region of interest" description="Disordered" evidence="7">
    <location>
        <begin position="1"/>
        <end position="34"/>
    </location>
</feature>
<protein>
    <submittedName>
        <fullName evidence="10">Female reproductive tract protease GLEANR_897</fullName>
    </submittedName>
</protein>
<dbReference type="InterPro" id="IPR001254">
    <property type="entry name" value="Trypsin_dom"/>
</dbReference>
<keyword evidence="8" id="KW-0812">Transmembrane</keyword>
<dbReference type="GeneID" id="19012303"/>
<dbReference type="eggNOG" id="KOG3627">
    <property type="taxonomic scope" value="Eukaryota"/>
</dbReference>
<dbReference type="KEGG" id="bpg:Bathy13g00940"/>
<dbReference type="InterPro" id="IPR033116">
    <property type="entry name" value="TRYPSIN_SER"/>
</dbReference>
<dbReference type="PRINTS" id="PR00722">
    <property type="entry name" value="CHYMOTRYPSIN"/>
</dbReference>
<dbReference type="FunFam" id="2.40.10.10:FF:000002">
    <property type="entry name" value="Transmembrane protease serine"/>
    <property type="match status" value="1"/>
</dbReference>
<dbReference type="Gene3D" id="2.40.10.10">
    <property type="entry name" value="Trypsin-like serine proteases"/>
    <property type="match status" value="1"/>
</dbReference>
<sequence length="390" mass="42832">MLQREESKTSAIEMSIESSRERRRRRRRQRGRIERKQSSSSSLIFFFFFIFSASSSFVCLFSLFASAETKVGPRSTTTTTTTTATTPFATTATLSHTGGRSFTNSSGAPNVVKPRETRIINGVPSLVSSPRNRIINGVPVYETSAFPFIVAIFGSYADENGNTVRDFRCGGTFISTRHVLTASHCFFSDGLVSNTRNFYDKMEVLVNSVQLDQGGEGQELKFIEIAEAHGNPDFNGINFDQDCTVLRLVRPASEIFDVQPVRLAWGAEEVDEDEYKTVYDENEMCYVVGFGVDSSGFLTEHLNNATVPLVSEETCEHSDSYPGWPYGNPISSSMICAGYKSGGTDACQGDSGGPLLNARTLAQVGIVSWGEGCALENKYGVYTKVSKMRA</sequence>
<evidence type="ECO:0000313" key="10">
    <source>
        <dbReference type="EMBL" id="CCO19418.1"/>
    </source>
</evidence>
<evidence type="ECO:0000256" key="1">
    <source>
        <dbReference type="ARBA" id="ARBA00004613"/>
    </source>
</evidence>
<evidence type="ECO:0000256" key="5">
    <source>
        <dbReference type="ARBA" id="ARBA00023157"/>
    </source>
</evidence>
<accession>K8FCE8</accession>
<evidence type="ECO:0000256" key="8">
    <source>
        <dbReference type="SAM" id="Phobius"/>
    </source>
</evidence>
<dbReference type="Proteomes" id="UP000198341">
    <property type="component" value="Chromosome 13"/>
</dbReference>
<keyword evidence="5" id="KW-1015">Disulfide bond</keyword>
<keyword evidence="8" id="KW-0472">Membrane</keyword>
<gene>
    <name evidence="10" type="ordered locus">Bathy13g00940</name>
</gene>
<organism evidence="10 11">
    <name type="scientific">Bathycoccus prasinos</name>
    <dbReference type="NCBI Taxonomy" id="41875"/>
    <lineage>
        <taxon>Eukaryota</taxon>
        <taxon>Viridiplantae</taxon>
        <taxon>Chlorophyta</taxon>
        <taxon>Mamiellophyceae</taxon>
        <taxon>Mamiellales</taxon>
        <taxon>Bathycoccaceae</taxon>
        <taxon>Bathycoccus</taxon>
    </lineage>
</organism>